<dbReference type="Pfam" id="PF07484">
    <property type="entry name" value="Collar"/>
    <property type="match status" value="1"/>
</dbReference>
<accession>A0ABU1YGU9</accession>
<evidence type="ECO:0000313" key="2">
    <source>
        <dbReference type="EMBL" id="MDR7212641.1"/>
    </source>
</evidence>
<feature type="domain" description="Phage tail collar" evidence="1">
    <location>
        <begin position="6"/>
        <end position="61"/>
    </location>
</feature>
<gene>
    <name evidence="2" type="ORF">J2W48_004606</name>
</gene>
<reference evidence="2 3" key="1">
    <citation type="submission" date="2023-07" db="EMBL/GenBank/DDBJ databases">
        <title>Sorghum-associated microbial communities from plants grown in Nebraska, USA.</title>
        <authorList>
            <person name="Schachtman D."/>
        </authorList>
    </citation>
    <scope>NUCLEOTIDE SEQUENCE [LARGE SCALE GENOMIC DNA]</scope>
    <source>
        <strain evidence="2 3">4129</strain>
    </source>
</reference>
<dbReference type="EMBL" id="JAVDWQ010000029">
    <property type="protein sequence ID" value="MDR7212641.1"/>
    <property type="molecule type" value="Genomic_DNA"/>
</dbReference>
<name>A0ABU1YGU9_9FLAO</name>
<protein>
    <submittedName>
        <fullName evidence="2">Microcystin-dependent protein</fullName>
    </submittedName>
</protein>
<dbReference type="Gene3D" id="3.90.1340.10">
    <property type="entry name" value="Phage tail collar domain"/>
    <property type="match status" value="1"/>
</dbReference>
<evidence type="ECO:0000313" key="3">
    <source>
        <dbReference type="Proteomes" id="UP001269081"/>
    </source>
</evidence>
<dbReference type="SUPFAM" id="SSF88874">
    <property type="entry name" value="Receptor-binding domain of short tail fibre protein gp12"/>
    <property type="match status" value="1"/>
</dbReference>
<dbReference type="Proteomes" id="UP001269081">
    <property type="component" value="Unassembled WGS sequence"/>
</dbReference>
<sequence>MEGVIGFTTLFAGNFAPKSWALCQGQTINIQSNTALFSILGTTYGGNGTTTFMLPNLQGRAVAGAGQGAGLSNYSLGQIGGTESVIITSGQMPTHVHPVSYTITQDAAAAASETVPTNNTYGNDDSGGTTPYTTPANVGLKPFAGNITMADAGLGAVPIPINNPLLALNYIICQYGVFPARD</sequence>
<dbReference type="RefSeq" id="WP_310284377.1">
    <property type="nucleotide sequence ID" value="NZ_JAVDWQ010000029.1"/>
</dbReference>
<comment type="caution">
    <text evidence="2">The sequence shown here is derived from an EMBL/GenBank/DDBJ whole genome shotgun (WGS) entry which is preliminary data.</text>
</comment>
<organism evidence="2 3">
    <name type="scientific">Flavobacterium piscis</name>
    <dbReference type="NCBI Taxonomy" id="1114874"/>
    <lineage>
        <taxon>Bacteria</taxon>
        <taxon>Pseudomonadati</taxon>
        <taxon>Bacteroidota</taxon>
        <taxon>Flavobacteriia</taxon>
        <taxon>Flavobacteriales</taxon>
        <taxon>Flavobacteriaceae</taxon>
        <taxon>Flavobacterium</taxon>
    </lineage>
</organism>
<evidence type="ECO:0000259" key="1">
    <source>
        <dbReference type="Pfam" id="PF07484"/>
    </source>
</evidence>
<dbReference type="InterPro" id="IPR011083">
    <property type="entry name" value="Phage_tail_collar_dom"/>
</dbReference>
<dbReference type="InterPro" id="IPR037053">
    <property type="entry name" value="Phage_tail_collar_dom_sf"/>
</dbReference>
<proteinExistence type="predicted"/>
<keyword evidence="3" id="KW-1185">Reference proteome</keyword>